<accession>A0A918C5V1</accession>
<reference evidence="2" key="2">
    <citation type="submission" date="2020-09" db="EMBL/GenBank/DDBJ databases">
        <authorList>
            <person name="Sun Q."/>
            <person name="Ohkuma M."/>
        </authorList>
    </citation>
    <scope>NUCLEOTIDE SEQUENCE</scope>
    <source>
        <strain evidence="2">JCM 31311</strain>
    </source>
</reference>
<reference evidence="2" key="1">
    <citation type="journal article" date="2014" name="Int. J. Syst. Evol. Microbiol.">
        <title>Complete genome sequence of Corynebacterium casei LMG S-19264T (=DSM 44701T), isolated from a smear-ripened cheese.</title>
        <authorList>
            <consortium name="US DOE Joint Genome Institute (JGI-PGF)"/>
            <person name="Walter F."/>
            <person name="Albersmeier A."/>
            <person name="Kalinowski J."/>
            <person name="Ruckert C."/>
        </authorList>
    </citation>
    <scope>NUCLEOTIDE SEQUENCE</scope>
    <source>
        <strain evidence="2">JCM 31311</strain>
    </source>
</reference>
<comment type="caution">
    <text evidence="2">The sequence shown here is derived from an EMBL/GenBank/DDBJ whole genome shotgun (WGS) entry which is preliminary data.</text>
</comment>
<dbReference type="AlphaFoldDB" id="A0A918C5V1"/>
<evidence type="ECO:0000313" key="2">
    <source>
        <dbReference type="EMBL" id="GGR06542.1"/>
    </source>
</evidence>
<proteinExistence type="predicted"/>
<organism evidence="2 3">
    <name type="scientific">Deinococcus ruber</name>
    <dbReference type="NCBI Taxonomy" id="1848197"/>
    <lineage>
        <taxon>Bacteria</taxon>
        <taxon>Thermotogati</taxon>
        <taxon>Deinococcota</taxon>
        <taxon>Deinococci</taxon>
        <taxon>Deinococcales</taxon>
        <taxon>Deinococcaceae</taxon>
        <taxon>Deinococcus</taxon>
    </lineage>
</organism>
<evidence type="ECO:0000313" key="3">
    <source>
        <dbReference type="Proteomes" id="UP000603865"/>
    </source>
</evidence>
<sequence>MTIRVEVARDWAHLLELLYTGSWNQELRRHRSPFVFHGSHDARFALQTSLQRLGGNIRSSERHLLRNFRKYAQRDVSGADSLWHWMALGQHHSLPTRLLDFTYSPLVALHFATRELHHFTHDAAVWMVDHVASNAHLPVPLHRLLSDEGSQVFTIELLQRAVPHLSGPGSFDAAGLSDLEHLGDQDFLMFLEPPSLDERIVQQFALFGFLSSPEAPVETWLDERPGTCVKVVIPAALKWQIRDYLDQSNINERTLFPGLGGLARWLQGYYTTPPTPAQCQQMAQFPLEDNEADADS</sequence>
<name>A0A918C5V1_9DEIO</name>
<dbReference type="Pfam" id="PF08867">
    <property type="entry name" value="FRG"/>
    <property type="match status" value="1"/>
</dbReference>
<dbReference type="EMBL" id="BMQL01000008">
    <property type="protein sequence ID" value="GGR06542.1"/>
    <property type="molecule type" value="Genomic_DNA"/>
</dbReference>
<evidence type="ECO:0000259" key="1">
    <source>
        <dbReference type="SMART" id="SM00901"/>
    </source>
</evidence>
<dbReference type="InterPro" id="IPR014966">
    <property type="entry name" value="FRG-dom"/>
</dbReference>
<feature type="domain" description="FRG" evidence="1">
    <location>
        <begin position="30"/>
        <end position="126"/>
    </location>
</feature>
<keyword evidence="3" id="KW-1185">Reference proteome</keyword>
<dbReference type="Proteomes" id="UP000603865">
    <property type="component" value="Unassembled WGS sequence"/>
</dbReference>
<protein>
    <recommendedName>
        <fullName evidence="1">FRG domain-containing protein</fullName>
    </recommendedName>
</protein>
<dbReference type="SMART" id="SM00901">
    <property type="entry name" value="FRG"/>
    <property type="match status" value="1"/>
</dbReference>
<dbReference type="RefSeq" id="WP_189089752.1">
    <property type="nucleotide sequence ID" value="NZ_BMQL01000008.1"/>
</dbReference>
<gene>
    <name evidence="2" type="ORF">GCM10008957_19180</name>
</gene>